<reference evidence="3 4" key="1">
    <citation type="journal article" date="2015" name="PLoS ONE">
        <title>Rice-Infecting Pseudomonas Genomes Are Highly Accessorized and Harbor Multiple Putative Virulence Mechanisms to Cause Sheath Brown Rot.</title>
        <authorList>
            <person name="Quibod I.L."/>
            <person name="Grande G."/>
            <person name="Oreiro E.G."/>
            <person name="Borja F.N."/>
            <person name="Dossa G.S."/>
            <person name="Mauleon R."/>
            <person name="Cruz C.V."/>
            <person name="Oliva R."/>
        </authorList>
    </citation>
    <scope>NUCLEOTIDE SEQUENCE [LARGE SCALE GENOMIC DNA]</scope>
    <source>
        <strain evidence="3 4">IRRI 6609</strain>
    </source>
</reference>
<name>A0A0N0VKR7_9PSED</name>
<dbReference type="Gene3D" id="3.90.1340.10">
    <property type="entry name" value="Phage tail collar domain"/>
    <property type="match status" value="1"/>
</dbReference>
<proteinExistence type="predicted"/>
<dbReference type="Pfam" id="PF21882">
    <property type="entry name" value="Gp53-like_C"/>
    <property type="match status" value="1"/>
</dbReference>
<organism evidence="3 4">
    <name type="scientific">Pseudomonas asplenii</name>
    <dbReference type="NCBI Taxonomy" id="53407"/>
    <lineage>
        <taxon>Bacteria</taxon>
        <taxon>Pseudomonadati</taxon>
        <taxon>Pseudomonadota</taxon>
        <taxon>Gammaproteobacteria</taxon>
        <taxon>Pseudomonadales</taxon>
        <taxon>Pseudomonadaceae</taxon>
        <taxon>Pseudomonas</taxon>
    </lineage>
</organism>
<dbReference type="EMBL" id="JSYZ01000002">
    <property type="protein sequence ID" value="KPA92708.1"/>
    <property type="molecule type" value="Genomic_DNA"/>
</dbReference>
<dbReference type="RefSeq" id="WP_241494277.1">
    <property type="nucleotide sequence ID" value="NZ_JSYZ01000002.1"/>
</dbReference>
<comment type="caution">
    <text evidence="3">The sequence shown here is derived from an EMBL/GenBank/DDBJ whole genome shotgun (WGS) entry which is preliminary data.</text>
</comment>
<dbReference type="InterPro" id="IPR037053">
    <property type="entry name" value="Phage_tail_collar_dom_sf"/>
</dbReference>
<dbReference type="SUPFAM" id="SSF88874">
    <property type="entry name" value="Receptor-binding domain of short tail fibre protein gp12"/>
    <property type="match status" value="1"/>
</dbReference>
<keyword evidence="4" id="KW-1185">Reference proteome</keyword>
<dbReference type="AlphaFoldDB" id="A0A0N0VKR7"/>
<dbReference type="InterPro" id="IPR011083">
    <property type="entry name" value="Phage_tail_collar_dom"/>
</dbReference>
<feature type="domain" description="Phage tail collar" evidence="1">
    <location>
        <begin position="110"/>
        <end position="168"/>
    </location>
</feature>
<dbReference type="InterPro" id="IPR054075">
    <property type="entry name" value="Gp53-like_C"/>
</dbReference>
<dbReference type="PATRIC" id="fig|50340.43.peg.2456"/>
<feature type="domain" description="Putative tail fiber protein gp53-like C-terminal" evidence="2">
    <location>
        <begin position="318"/>
        <end position="392"/>
    </location>
</feature>
<evidence type="ECO:0000259" key="2">
    <source>
        <dbReference type="Pfam" id="PF21882"/>
    </source>
</evidence>
<evidence type="ECO:0000259" key="1">
    <source>
        <dbReference type="Pfam" id="PF07484"/>
    </source>
</evidence>
<dbReference type="Pfam" id="PF07484">
    <property type="entry name" value="Collar"/>
    <property type="match status" value="1"/>
</dbReference>
<dbReference type="STRING" id="50340.PF66_00446"/>
<accession>A0A0N0VKR7</accession>
<dbReference type="Gene3D" id="2.60.40.3940">
    <property type="match status" value="1"/>
</dbReference>
<evidence type="ECO:0000313" key="3">
    <source>
        <dbReference type="EMBL" id="KPA92708.1"/>
    </source>
</evidence>
<dbReference type="Proteomes" id="UP000037931">
    <property type="component" value="Unassembled WGS sequence"/>
</dbReference>
<evidence type="ECO:0000313" key="4">
    <source>
        <dbReference type="Proteomes" id="UP000037931"/>
    </source>
</evidence>
<gene>
    <name evidence="3" type="ORF">PF66_00446</name>
</gene>
<protein>
    <submittedName>
        <fullName evidence="3">Phage-related tail fiber protein</fullName>
    </submittedName>
</protein>
<sequence length="392" mass="41217">MDYPKSVPGVGLSNGKFVDDNPITGAPGSLIPASWGNLVTDELLSIVQAGGLEPSEAAHDQLLTAIRTIIQSSLPPEKVRTTLAEYGITNAYTKDEVEALVRKASSLPVGSMVPFPKGTVPPGFLEADHSVQSVATYPDLYAYLGTTFNDGTEAAGYFRLPESRGEFLRGWDHGRGVDAGRGVGTWQDSQNKAHTHTAQGTAYAYGFLAAGPGRDFQSGAITTSSSGGDEARPRNLAVMWCIKAWNAPINQANIDISALAQLVASATEGRPGTAKVATQEQVVAGVDNESFVTSKKLRFGFAMSLAPSGFVAFPSWLGGLVIQWGTTNSTSVTFPLQFPANLHYLSLVAANYDSTAAVAGQYQSYRSSSTTGFTASAVLAAPGSLKWLAIGN</sequence>